<feature type="transmembrane region" description="Helical" evidence="1">
    <location>
        <begin position="20"/>
        <end position="37"/>
    </location>
</feature>
<gene>
    <name evidence="2" type="ORF">I6H47_15085</name>
</gene>
<dbReference type="RefSeq" id="WP_198499196.1">
    <property type="nucleotide sequence ID" value="NZ_CP065989.1"/>
</dbReference>
<evidence type="ECO:0000313" key="2">
    <source>
        <dbReference type="EMBL" id="QQB14077.1"/>
    </source>
</evidence>
<protein>
    <submittedName>
        <fullName evidence="2">Uncharacterized protein</fullName>
    </submittedName>
</protein>
<name>A0A7T4DI29_9MICO</name>
<evidence type="ECO:0000313" key="3">
    <source>
        <dbReference type="Proteomes" id="UP000595374"/>
    </source>
</evidence>
<dbReference type="EMBL" id="CP065989">
    <property type="protein sequence ID" value="QQB14077.1"/>
    <property type="molecule type" value="Genomic_DNA"/>
</dbReference>
<organism evidence="2 3">
    <name type="scientific">Brevibacterium casei</name>
    <dbReference type="NCBI Taxonomy" id="33889"/>
    <lineage>
        <taxon>Bacteria</taxon>
        <taxon>Bacillati</taxon>
        <taxon>Actinomycetota</taxon>
        <taxon>Actinomycetes</taxon>
        <taxon>Micrococcales</taxon>
        <taxon>Brevibacteriaceae</taxon>
        <taxon>Brevibacterium</taxon>
    </lineage>
</organism>
<feature type="transmembrane region" description="Helical" evidence="1">
    <location>
        <begin position="72"/>
        <end position="97"/>
    </location>
</feature>
<feature type="transmembrane region" description="Helical" evidence="1">
    <location>
        <begin position="109"/>
        <end position="132"/>
    </location>
</feature>
<feature type="transmembrane region" description="Helical" evidence="1">
    <location>
        <begin position="43"/>
        <end position="60"/>
    </location>
</feature>
<proteinExistence type="predicted"/>
<accession>A0A7T4DI29</accession>
<keyword evidence="1" id="KW-0472">Membrane</keyword>
<sequence length="144" mass="15198">MIRRKLSPEERWERSQRREAIALIVVSGVFVLFGGILALTGEVVAILVILFFSGCLLAGIMRLPRVSARTALLACILGCFGFAAACAGILILALTGVPFDSAYLSQRTLALIAAVGVVFFGGGGILLAVLAWRNRSGPNASPPR</sequence>
<evidence type="ECO:0000256" key="1">
    <source>
        <dbReference type="SAM" id="Phobius"/>
    </source>
</evidence>
<keyword evidence="1" id="KW-0812">Transmembrane</keyword>
<dbReference type="Proteomes" id="UP000595374">
    <property type="component" value="Chromosome"/>
</dbReference>
<dbReference type="AlphaFoldDB" id="A0A7T4DI29"/>
<keyword evidence="1" id="KW-1133">Transmembrane helix</keyword>
<reference evidence="2 3" key="1">
    <citation type="submission" date="2020-12" db="EMBL/GenBank/DDBJ databases">
        <title>FDA dAtabase for Regulatory Grade micrObial Sequences (FDA-ARGOS): Supporting development and validation of Infectious Disease Dx tests.</title>
        <authorList>
            <person name="Sproer C."/>
            <person name="Gronow S."/>
            <person name="Severitt S."/>
            <person name="Schroder I."/>
            <person name="Tallon L."/>
            <person name="Sadzewicz L."/>
            <person name="Zhao X."/>
            <person name="Boylan J."/>
            <person name="Ott S."/>
            <person name="Bowen H."/>
            <person name="Vavikolanu K."/>
            <person name="Mehta A."/>
            <person name="Aluvathingal J."/>
            <person name="Nadendla S."/>
            <person name="Lowell S."/>
            <person name="Myers T."/>
            <person name="Yan Y."/>
            <person name="Sichtig H."/>
        </authorList>
    </citation>
    <scope>NUCLEOTIDE SEQUENCE [LARGE SCALE GENOMIC DNA]</scope>
    <source>
        <strain evidence="2 3">FDAARGOS_990</strain>
    </source>
</reference>